<dbReference type="InterPro" id="IPR036102">
    <property type="entry name" value="OsmC/Ohrsf"/>
</dbReference>
<protein>
    <submittedName>
        <fullName evidence="1">OsmC family protein</fullName>
    </submittedName>
</protein>
<dbReference type="InterPro" id="IPR052924">
    <property type="entry name" value="OsmC/Ohr_hydroprdx_reductase"/>
</dbReference>
<dbReference type="EMBL" id="JABBNB010000038">
    <property type="protein sequence ID" value="NMO04614.1"/>
    <property type="molecule type" value="Genomic_DNA"/>
</dbReference>
<dbReference type="InterPro" id="IPR015946">
    <property type="entry name" value="KH_dom-like_a/b"/>
</dbReference>
<evidence type="ECO:0000313" key="1">
    <source>
        <dbReference type="EMBL" id="NMO04614.1"/>
    </source>
</evidence>
<comment type="caution">
    <text evidence="1">The sequence shown here is derived from an EMBL/GenBank/DDBJ whole genome shotgun (WGS) entry which is preliminary data.</text>
</comment>
<dbReference type="AlphaFoldDB" id="A0A848L158"/>
<dbReference type="PANTHER" id="PTHR35368:SF1">
    <property type="entry name" value="HYDROPEROXIDE REDUCTASE"/>
    <property type="match status" value="1"/>
</dbReference>
<dbReference type="Proteomes" id="UP000550729">
    <property type="component" value="Unassembled WGS sequence"/>
</dbReference>
<accession>A0A848L158</accession>
<name>A0A848L158_9ACTN</name>
<organism evidence="1 2">
    <name type="scientific">Gordonia asplenii</name>
    <dbReference type="NCBI Taxonomy" id="2725283"/>
    <lineage>
        <taxon>Bacteria</taxon>
        <taxon>Bacillati</taxon>
        <taxon>Actinomycetota</taxon>
        <taxon>Actinomycetes</taxon>
        <taxon>Mycobacteriales</taxon>
        <taxon>Gordoniaceae</taxon>
        <taxon>Gordonia</taxon>
    </lineage>
</organism>
<dbReference type="Pfam" id="PF02566">
    <property type="entry name" value="OsmC"/>
    <property type="match status" value="1"/>
</dbReference>
<evidence type="ECO:0000313" key="2">
    <source>
        <dbReference type="Proteomes" id="UP000550729"/>
    </source>
</evidence>
<sequence length="182" mass="19130">MTTTISATHPLPSADLPLNAITAATAAAVEANVANANVVFSAAAQPRGTVGSDVTLGTFQVAVDEPPALGGEHSAPNPVEFYLASLLSCQVVTYRFWAQRLGIRVDSLSARAEGDLDVRGFFGLDDAVRPGYTEVRVIVDVAGPETDERYRELQEVVDAHCPVLDLTLNPTPVVTTLNVGSA</sequence>
<dbReference type="Gene3D" id="3.30.300.20">
    <property type="match status" value="1"/>
</dbReference>
<proteinExistence type="predicted"/>
<dbReference type="SUPFAM" id="SSF82784">
    <property type="entry name" value="OsmC-like"/>
    <property type="match status" value="1"/>
</dbReference>
<dbReference type="InterPro" id="IPR003718">
    <property type="entry name" value="OsmC/Ohr_fam"/>
</dbReference>
<dbReference type="PANTHER" id="PTHR35368">
    <property type="entry name" value="HYDROPEROXIDE REDUCTASE"/>
    <property type="match status" value="1"/>
</dbReference>
<dbReference type="RefSeq" id="WP_170197119.1">
    <property type="nucleotide sequence ID" value="NZ_JABBNB010000038.1"/>
</dbReference>
<gene>
    <name evidence="1" type="ORF">HH308_25665</name>
</gene>
<reference evidence="1 2" key="1">
    <citation type="submission" date="2020-04" db="EMBL/GenBank/DDBJ databases">
        <title>Gordonia sp. nov. TBRC 11910.</title>
        <authorList>
            <person name="Suriyachadkun C."/>
        </authorList>
    </citation>
    <scope>NUCLEOTIDE SEQUENCE [LARGE SCALE GENOMIC DNA]</scope>
    <source>
        <strain evidence="1 2">TBRC 11910</strain>
    </source>
</reference>
<keyword evidence="2" id="KW-1185">Reference proteome</keyword>